<reference evidence="2" key="1">
    <citation type="submission" date="2019-05" db="EMBL/GenBank/DDBJ databases">
        <title>Methanoculleus sp. FWC-SCC1, a methanogenic archaeon isolated from deep marine cold seep.</title>
        <authorList>
            <person name="Chen Y.-W."/>
            <person name="Chen S.-C."/>
            <person name="Teng N.-H."/>
            <person name="Lai M.-C."/>
        </authorList>
    </citation>
    <scope>NUCLEOTIDE SEQUENCE</scope>
    <source>
        <strain evidence="2">FWC-SCC1</strain>
    </source>
</reference>
<evidence type="ECO:0000259" key="1">
    <source>
        <dbReference type="Pfam" id="PF13649"/>
    </source>
</evidence>
<keyword evidence="2" id="KW-0808">Transferase</keyword>
<keyword evidence="3" id="KW-1185">Reference proteome</keyword>
<dbReference type="InterPro" id="IPR029063">
    <property type="entry name" value="SAM-dependent_MTases_sf"/>
</dbReference>
<dbReference type="Gene3D" id="3.40.50.150">
    <property type="entry name" value="Vaccinia Virus protein VP39"/>
    <property type="match status" value="1"/>
</dbReference>
<evidence type="ECO:0000313" key="2">
    <source>
        <dbReference type="EMBL" id="MDN7024885.1"/>
    </source>
</evidence>
<organism evidence="2 3">
    <name type="scientific">Methanoculleus frigidifontis</name>
    <dbReference type="NCBI Taxonomy" id="2584085"/>
    <lineage>
        <taxon>Archaea</taxon>
        <taxon>Methanobacteriati</taxon>
        <taxon>Methanobacteriota</taxon>
        <taxon>Stenosarchaea group</taxon>
        <taxon>Methanomicrobia</taxon>
        <taxon>Methanomicrobiales</taxon>
        <taxon>Methanomicrobiaceae</taxon>
        <taxon>Methanoculleus</taxon>
    </lineage>
</organism>
<dbReference type="GO" id="GO:0032259">
    <property type="term" value="P:methylation"/>
    <property type="evidence" value="ECO:0007669"/>
    <property type="project" value="UniProtKB-KW"/>
</dbReference>
<dbReference type="CDD" id="cd02440">
    <property type="entry name" value="AdoMet_MTases"/>
    <property type="match status" value="1"/>
</dbReference>
<feature type="domain" description="Methyltransferase" evidence="1">
    <location>
        <begin position="40"/>
        <end position="132"/>
    </location>
</feature>
<dbReference type="SUPFAM" id="SSF53335">
    <property type="entry name" value="S-adenosyl-L-methionine-dependent methyltransferases"/>
    <property type="match status" value="1"/>
</dbReference>
<proteinExistence type="predicted"/>
<comment type="caution">
    <text evidence="2">The sequence shown here is derived from an EMBL/GenBank/DDBJ whole genome shotgun (WGS) entry which is preliminary data.</text>
</comment>
<sequence length="245" mass="26898">MEIHDIVTIAQGALPIMNPTTPEKVLAAGEAAGLSPVSRVVEVGCGNGTILALWGEGFGISGIGIEQRRPACETAEQLFAEAGLDTRISVLCMDGRDFVADELFDCAVCIGASHIWNGFEPALHAMLDLVHDAGTIVMGERYWRHDGAPPEFAREWTEVLTEYEVLRTVRDAGLDLAAVVRASEDDWDRYESGIWQSLLAWLAAHPDHPDRDELAGYLRQIQDEYFGYGREHMGWAMYVLVPAAG</sequence>
<evidence type="ECO:0000313" key="3">
    <source>
        <dbReference type="Proteomes" id="UP001168338"/>
    </source>
</evidence>
<dbReference type="RefSeq" id="WP_301664009.1">
    <property type="nucleotide sequence ID" value="NZ_VCYH01000005.1"/>
</dbReference>
<accession>A0ABT8MAC2</accession>
<gene>
    <name evidence="2" type="ORF">FGU65_08290</name>
</gene>
<keyword evidence="2" id="KW-0489">Methyltransferase</keyword>
<dbReference type="InterPro" id="IPR041698">
    <property type="entry name" value="Methyltransf_25"/>
</dbReference>
<dbReference type="Pfam" id="PF13649">
    <property type="entry name" value="Methyltransf_25"/>
    <property type="match status" value="1"/>
</dbReference>
<dbReference type="GO" id="GO:0008168">
    <property type="term" value="F:methyltransferase activity"/>
    <property type="evidence" value="ECO:0007669"/>
    <property type="project" value="UniProtKB-KW"/>
</dbReference>
<protein>
    <submittedName>
        <fullName evidence="2">Class I SAM-dependent methyltransferase</fullName>
    </submittedName>
</protein>
<dbReference type="Proteomes" id="UP001168338">
    <property type="component" value="Unassembled WGS sequence"/>
</dbReference>
<dbReference type="EMBL" id="VCYH01000005">
    <property type="protein sequence ID" value="MDN7024885.1"/>
    <property type="molecule type" value="Genomic_DNA"/>
</dbReference>
<name>A0ABT8MAC2_9EURY</name>